<dbReference type="RefSeq" id="WP_127452368.1">
    <property type="nucleotide sequence ID" value="NZ_JAROBY010000008.1"/>
</dbReference>
<accession>A0ABU6D684</accession>
<sequence length="326" mass="36680">MLQVLVDNRNGNVWDLPVSSINYRTVRIGKASSVDFTFLSGGIYESTNFQINNGDIVRVTLDDIPVFYGYVFKIDSNRDEAVRITAYDQTRYLMGSDTYVFKNTSATNVLKKIANDSGLKISEDIADTSYAIPKIVADGEKLFDIIVNALADTTRSTGKSYVFFDNFGELTIKKIEDLAIDLSLGDQSLVYDYSTSRSIDSDTYNRVKLVQDIKNKKGKVTGRDVYIAQDSNNIEKWGRLQYYQKLDDGLNKAQINEVLTTLSQLKNRETRTFSISALGDIRVRAGCKLSVNIQEAGINESYLVDECEHKFDGEEHTMSLNLKVYG</sequence>
<dbReference type="SUPFAM" id="SSF69279">
    <property type="entry name" value="Phage tail proteins"/>
    <property type="match status" value="1"/>
</dbReference>
<name>A0ABU6D684_9BACL</name>
<protein>
    <recommendedName>
        <fullName evidence="1">YqbQ/XkdQ domain-containing protein</fullName>
    </recommendedName>
</protein>
<keyword evidence="3" id="KW-1185">Reference proteome</keyword>
<proteinExistence type="predicted"/>
<dbReference type="EMBL" id="JAROBY010000008">
    <property type="protein sequence ID" value="MEB4793225.1"/>
    <property type="molecule type" value="Genomic_DNA"/>
</dbReference>
<reference evidence="2 3" key="1">
    <citation type="submission" date="2023-03" db="EMBL/GenBank/DDBJ databases">
        <title>Bacillus Genome Sequencing.</title>
        <authorList>
            <person name="Dunlap C."/>
        </authorList>
    </citation>
    <scope>NUCLEOTIDE SEQUENCE [LARGE SCALE GENOMIC DNA]</scope>
    <source>
        <strain evidence="2 3">NRS-1351</strain>
    </source>
</reference>
<evidence type="ECO:0000259" key="1">
    <source>
        <dbReference type="Pfam" id="PF24032"/>
    </source>
</evidence>
<organism evidence="2 3">
    <name type="scientific">Paenibacillus chondroitinus</name>
    <dbReference type="NCBI Taxonomy" id="59842"/>
    <lineage>
        <taxon>Bacteria</taxon>
        <taxon>Bacillati</taxon>
        <taxon>Bacillota</taxon>
        <taxon>Bacilli</taxon>
        <taxon>Bacillales</taxon>
        <taxon>Paenibacillaceae</taxon>
        <taxon>Paenibacillus</taxon>
    </lineage>
</organism>
<evidence type="ECO:0000313" key="2">
    <source>
        <dbReference type="EMBL" id="MEB4793225.1"/>
    </source>
</evidence>
<gene>
    <name evidence="2" type="ORF">P5G65_04905</name>
</gene>
<dbReference type="Pfam" id="PF24032">
    <property type="entry name" value="YQBQ"/>
    <property type="match status" value="1"/>
</dbReference>
<feature type="domain" description="YqbQ/XkdQ" evidence="1">
    <location>
        <begin position="21"/>
        <end position="323"/>
    </location>
</feature>
<evidence type="ECO:0000313" key="3">
    <source>
        <dbReference type="Proteomes" id="UP001355653"/>
    </source>
</evidence>
<dbReference type="InterPro" id="IPR056937">
    <property type="entry name" value="YqbQ/XkdQ"/>
</dbReference>
<dbReference type="Proteomes" id="UP001355653">
    <property type="component" value="Unassembled WGS sequence"/>
</dbReference>
<comment type="caution">
    <text evidence="2">The sequence shown here is derived from an EMBL/GenBank/DDBJ whole genome shotgun (WGS) entry which is preliminary data.</text>
</comment>